<feature type="domain" description="Cyclic nucleotide phosphodiesterase catalytic" evidence="10">
    <location>
        <begin position="67"/>
        <end position="217"/>
    </location>
</feature>
<keyword evidence="3" id="KW-0597">Phosphoprotein</keyword>
<dbReference type="GO" id="GO:0016020">
    <property type="term" value="C:membrane"/>
    <property type="evidence" value="ECO:0007669"/>
    <property type="project" value="UniProtKB-SubCell"/>
</dbReference>
<feature type="region of interest" description="Disordered" evidence="9">
    <location>
        <begin position="1"/>
        <end position="20"/>
    </location>
</feature>
<name>A0A267DLV3_9PLAT</name>
<keyword evidence="8" id="KW-0636">Prenylation</keyword>
<gene>
    <name evidence="11" type="ORF">BOX15_Mlig024751g1</name>
</gene>
<evidence type="ECO:0000259" key="10">
    <source>
        <dbReference type="Pfam" id="PF05881"/>
    </source>
</evidence>
<evidence type="ECO:0000313" key="12">
    <source>
        <dbReference type="Proteomes" id="UP000215902"/>
    </source>
</evidence>
<dbReference type="InterPro" id="IPR047325">
    <property type="entry name" value="CNPase_cat"/>
</dbReference>
<dbReference type="InterPro" id="IPR009097">
    <property type="entry name" value="Cyclic_Pdiesterase"/>
</dbReference>
<dbReference type="Proteomes" id="UP000215902">
    <property type="component" value="Unassembled WGS sequence"/>
</dbReference>
<evidence type="ECO:0000256" key="1">
    <source>
        <dbReference type="ARBA" id="ARBA00004635"/>
    </source>
</evidence>
<dbReference type="PANTHER" id="PTHR10156">
    <property type="entry name" value="2',3'-CYCLIC-NUCLEOTIDE 3'-PHOSPHODIESTERASE"/>
    <property type="match status" value="1"/>
</dbReference>
<reference evidence="11 12" key="1">
    <citation type="submission" date="2017-06" db="EMBL/GenBank/DDBJ databases">
        <title>A platform for efficient transgenesis in Macrostomum lignano, a flatworm model organism for stem cell research.</title>
        <authorList>
            <person name="Berezikov E."/>
        </authorList>
    </citation>
    <scope>NUCLEOTIDE SEQUENCE [LARGE SCALE GENOMIC DNA]</scope>
    <source>
        <strain evidence="11">DV1</strain>
        <tissue evidence="11">Whole organism</tissue>
    </source>
</reference>
<keyword evidence="7" id="KW-0449">Lipoprotein</keyword>
<dbReference type="GO" id="GO:0003723">
    <property type="term" value="F:RNA binding"/>
    <property type="evidence" value="ECO:0007669"/>
    <property type="project" value="UniProtKB-KW"/>
</dbReference>
<dbReference type="Pfam" id="PF05881">
    <property type="entry name" value="CNPase"/>
    <property type="match status" value="1"/>
</dbReference>
<dbReference type="STRING" id="282301.A0A267DLV3"/>
<comment type="subcellular location">
    <subcellularLocation>
        <location evidence="1">Membrane</location>
        <topology evidence="1">Lipid-anchor</topology>
    </subcellularLocation>
</comment>
<dbReference type="GO" id="GO:0005737">
    <property type="term" value="C:cytoplasm"/>
    <property type="evidence" value="ECO:0007669"/>
    <property type="project" value="TreeGrafter"/>
</dbReference>
<evidence type="ECO:0000256" key="2">
    <source>
        <dbReference type="ARBA" id="ARBA00022481"/>
    </source>
</evidence>
<dbReference type="EMBL" id="NIVC01003680">
    <property type="protein sequence ID" value="PAA50283.1"/>
    <property type="molecule type" value="Genomic_DNA"/>
</dbReference>
<dbReference type="AlphaFoldDB" id="A0A267DLV3"/>
<dbReference type="GO" id="GO:0004113">
    <property type="term" value="F:2',3'-cyclic-nucleotide 3'-phosphodiesterase activity"/>
    <property type="evidence" value="ECO:0007669"/>
    <property type="project" value="InterPro"/>
</dbReference>
<evidence type="ECO:0000256" key="8">
    <source>
        <dbReference type="ARBA" id="ARBA00023289"/>
    </source>
</evidence>
<keyword evidence="5" id="KW-0694">RNA-binding</keyword>
<evidence type="ECO:0000256" key="5">
    <source>
        <dbReference type="ARBA" id="ARBA00022884"/>
    </source>
</evidence>
<dbReference type="OrthoDB" id="3231855at2759"/>
<evidence type="ECO:0000256" key="3">
    <source>
        <dbReference type="ARBA" id="ARBA00022553"/>
    </source>
</evidence>
<comment type="caution">
    <text evidence="11">The sequence shown here is derived from an EMBL/GenBank/DDBJ whole genome shotgun (WGS) entry which is preliminary data.</text>
</comment>
<organism evidence="11 12">
    <name type="scientific">Macrostomum lignano</name>
    <dbReference type="NCBI Taxonomy" id="282301"/>
    <lineage>
        <taxon>Eukaryota</taxon>
        <taxon>Metazoa</taxon>
        <taxon>Spiralia</taxon>
        <taxon>Lophotrochozoa</taxon>
        <taxon>Platyhelminthes</taxon>
        <taxon>Rhabditophora</taxon>
        <taxon>Macrostomorpha</taxon>
        <taxon>Macrostomida</taxon>
        <taxon>Macrostomidae</taxon>
        <taxon>Macrostomum</taxon>
    </lineage>
</organism>
<evidence type="ECO:0000256" key="9">
    <source>
        <dbReference type="SAM" id="MobiDB-lite"/>
    </source>
</evidence>
<evidence type="ECO:0000313" key="11">
    <source>
        <dbReference type="EMBL" id="PAA50283.1"/>
    </source>
</evidence>
<dbReference type="PANTHER" id="PTHR10156:SF0">
    <property type="entry name" value="2',3'-CYCLIC-NUCLEOTIDE 3'-PHOSPHODIESTERASE"/>
    <property type="match status" value="1"/>
</dbReference>
<keyword evidence="2" id="KW-0488">Methylation</keyword>
<evidence type="ECO:0000256" key="7">
    <source>
        <dbReference type="ARBA" id="ARBA00023288"/>
    </source>
</evidence>
<keyword evidence="4" id="KW-0378">Hydrolase</keyword>
<keyword evidence="12" id="KW-1185">Reference proteome</keyword>
<dbReference type="SUPFAM" id="SSF55144">
    <property type="entry name" value="LigT-like"/>
    <property type="match status" value="1"/>
</dbReference>
<protein>
    <recommendedName>
        <fullName evidence="10">Cyclic nucleotide phosphodiesterase catalytic domain-containing protein</fullName>
    </recommendedName>
</protein>
<evidence type="ECO:0000256" key="6">
    <source>
        <dbReference type="ARBA" id="ARBA00023136"/>
    </source>
</evidence>
<feature type="non-terminal residue" evidence="11">
    <location>
        <position position="1"/>
    </location>
</feature>
<evidence type="ECO:0000256" key="4">
    <source>
        <dbReference type="ARBA" id="ARBA00022801"/>
    </source>
</evidence>
<accession>A0A267DLV3</accession>
<dbReference type="GO" id="GO:0009214">
    <property type="term" value="P:cyclic nucleotide catabolic process"/>
    <property type="evidence" value="ECO:0007669"/>
    <property type="project" value="InterPro"/>
</dbReference>
<keyword evidence="6" id="KW-0472">Membrane</keyword>
<sequence>ATAVPTLPNGKKRHHRQSNRQPAHVSFYAWFLQPSSASQLVQLAQAFVNSVALTTGLDRNANLTPSSSTLLHITAKYCGKCDAQSYTERSEVAASIGRSFDIRLTGLLLRPGSSLVARAELSPSQLALWDNEPTKSEMPSGKSLPRASRAHVTLATAPGVRPSQAGFDLLDALAILQSSSSASPSSVPGGGHVSWLSGGRVYLTLAKPLTVAAVFDAHS</sequence>
<proteinExistence type="predicted"/>
<dbReference type="Gene3D" id="3.90.1740.10">
    <property type="entry name" value="2',3'-cyclic nucleotide 3'-phosphodiesterase superfamily"/>
    <property type="match status" value="1"/>
</dbReference>
<dbReference type="InterPro" id="IPR008431">
    <property type="entry name" value="CNPase"/>
</dbReference>